<dbReference type="SUPFAM" id="SSF82649">
    <property type="entry name" value="SufE/NifU"/>
    <property type="match status" value="1"/>
</dbReference>
<keyword evidence="4" id="KW-1185">Reference proteome</keyword>
<evidence type="ECO:0000256" key="1">
    <source>
        <dbReference type="ARBA" id="ARBA00010282"/>
    </source>
</evidence>
<name>A0A2I0L8T7_PUNGR</name>
<evidence type="ECO:0000313" key="4">
    <source>
        <dbReference type="Proteomes" id="UP000233551"/>
    </source>
</evidence>
<dbReference type="STRING" id="22663.A0A2I0L8T7"/>
<protein>
    <recommendedName>
        <fullName evidence="2">Fe-S metabolism associated domain-containing protein</fullName>
    </recommendedName>
</protein>
<evidence type="ECO:0000313" key="3">
    <source>
        <dbReference type="EMBL" id="PKI77115.1"/>
    </source>
</evidence>
<proteinExistence type="inferred from homology"/>
<reference evidence="3 4" key="1">
    <citation type="submission" date="2017-11" db="EMBL/GenBank/DDBJ databases">
        <title>De-novo sequencing of pomegranate (Punica granatum L.) genome.</title>
        <authorList>
            <person name="Akparov Z."/>
            <person name="Amiraslanov A."/>
            <person name="Hajiyeva S."/>
            <person name="Abbasov M."/>
            <person name="Kaur K."/>
            <person name="Hamwieh A."/>
            <person name="Solovyev V."/>
            <person name="Salamov A."/>
            <person name="Braich B."/>
            <person name="Kosarev P."/>
            <person name="Mahmoud A."/>
            <person name="Hajiyev E."/>
            <person name="Babayeva S."/>
            <person name="Izzatullayeva V."/>
            <person name="Mammadov A."/>
            <person name="Mammadov A."/>
            <person name="Sharifova S."/>
            <person name="Ojaghi J."/>
            <person name="Eynullazada K."/>
            <person name="Bayramov B."/>
            <person name="Abdulazimova A."/>
            <person name="Shahmuradov I."/>
        </authorList>
    </citation>
    <scope>NUCLEOTIDE SEQUENCE [LARGE SCALE GENOMIC DNA]</scope>
    <source>
        <strain evidence="4">cv. AG2017</strain>
        <tissue evidence="3">Leaf</tissue>
    </source>
</reference>
<accession>A0A2I0L8T7</accession>
<evidence type="ECO:0000259" key="2">
    <source>
        <dbReference type="Pfam" id="PF02657"/>
    </source>
</evidence>
<dbReference type="InterPro" id="IPR003808">
    <property type="entry name" value="Fe-S_metab-assoc_dom"/>
</dbReference>
<comment type="caution">
    <text evidence="3">The sequence shown here is derived from an EMBL/GenBank/DDBJ whole genome shotgun (WGS) entry which is preliminary data.</text>
</comment>
<dbReference type="PANTHER" id="PTHR43597">
    <property type="entry name" value="SULFUR ACCEPTOR PROTEIN CSDE"/>
    <property type="match status" value="1"/>
</dbReference>
<comment type="similarity">
    <text evidence="1">Belongs to the SufE family.</text>
</comment>
<gene>
    <name evidence="3" type="ORF">CRG98_002618</name>
</gene>
<dbReference type="PANTHER" id="PTHR43597:SF5">
    <property type="entry name" value="SUFE-LIKE PROTEIN 2, CHLOROPLASTIC"/>
    <property type="match status" value="1"/>
</dbReference>
<feature type="domain" description="Fe-S metabolism associated" evidence="2">
    <location>
        <begin position="80"/>
        <end position="204"/>
    </location>
</feature>
<organism evidence="3 4">
    <name type="scientific">Punica granatum</name>
    <name type="common">Pomegranate</name>
    <dbReference type="NCBI Taxonomy" id="22663"/>
    <lineage>
        <taxon>Eukaryota</taxon>
        <taxon>Viridiplantae</taxon>
        <taxon>Streptophyta</taxon>
        <taxon>Embryophyta</taxon>
        <taxon>Tracheophyta</taxon>
        <taxon>Spermatophyta</taxon>
        <taxon>Magnoliopsida</taxon>
        <taxon>eudicotyledons</taxon>
        <taxon>Gunneridae</taxon>
        <taxon>Pentapetalae</taxon>
        <taxon>rosids</taxon>
        <taxon>malvids</taxon>
        <taxon>Myrtales</taxon>
        <taxon>Lythraceae</taxon>
        <taxon>Punica</taxon>
    </lineage>
</organism>
<dbReference type="Gene3D" id="3.90.1010.10">
    <property type="match status" value="1"/>
</dbReference>
<dbReference type="Pfam" id="PF02657">
    <property type="entry name" value="SufE"/>
    <property type="match status" value="1"/>
</dbReference>
<dbReference type="AlphaFoldDB" id="A0A2I0L8T7"/>
<dbReference type="EMBL" id="PGOL01000105">
    <property type="protein sequence ID" value="PKI77115.1"/>
    <property type="molecule type" value="Genomic_DNA"/>
</dbReference>
<sequence>MASASPKTIPCPSPPFINFSTPPISAGWARSFLRPTKHEGTKLRLKPSRTLGRPSVCLTPESPTIPCGISASERLARLVSEFQSLPEPIDRVKRLLHYAAILPEFEESARIESNRVTGCTTQVWLDVGIHDSSSSCCRGRMRFRADSDSEITKGFCSCLIWVLDGAGPEEVLAVQAEDLGPMNMGVVAHSRVNTWHNVLVGMQRRTKGLLLTEGRDDHGEEGEWGSKWKAF</sequence>
<dbReference type="Proteomes" id="UP000233551">
    <property type="component" value="Unassembled WGS sequence"/>
</dbReference>